<dbReference type="Gene3D" id="3.90.180.10">
    <property type="entry name" value="Medium-chain alcohol dehydrogenases, catalytic domain"/>
    <property type="match status" value="1"/>
</dbReference>
<accession>A0AA39GEZ6</accession>
<dbReference type="InterPro" id="IPR013149">
    <property type="entry name" value="ADH-like_C"/>
</dbReference>
<organism evidence="2 3">
    <name type="scientific">Sarocladium strictum</name>
    <name type="common">Black bundle disease fungus</name>
    <name type="synonym">Acremonium strictum</name>
    <dbReference type="NCBI Taxonomy" id="5046"/>
    <lineage>
        <taxon>Eukaryota</taxon>
        <taxon>Fungi</taxon>
        <taxon>Dikarya</taxon>
        <taxon>Ascomycota</taxon>
        <taxon>Pezizomycotina</taxon>
        <taxon>Sordariomycetes</taxon>
        <taxon>Hypocreomycetidae</taxon>
        <taxon>Hypocreales</taxon>
        <taxon>Sarocladiaceae</taxon>
        <taxon>Sarocladium</taxon>
    </lineage>
</organism>
<dbReference type="InterPro" id="IPR052711">
    <property type="entry name" value="Zinc_ADH-like"/>
</dbReference>
<dbReference type="PANTHER" id="PTHR45033:SF1">
    <property type="entry name" value="OXIDOREDUCTASE (EUROFUNG)"/>
    <property type="match status" value="1"/>
</dbReference>
<dbReference type="InterPro" id="IPR036291">
    <property type="entry name" value="NAD(P)-bd_dom_sf"/>
</dbReference>
<name>A0AA39GEZ6_SARSR</name>
<proteinExistence type="predicted"/>
<dbReference type="InterPro" id="IPR011032">
    <property type="entry name" value="GroES-like_sf"/>
</dbReference>
<dbReference type="InterPro" id="IPR020843">
    <property type="entry name" value="ER"/>
</dbReference>
<dbReference type="GO" id="GO:0016491">
    <property type="term" value="F:oxidoreductase activity"/>
    <property type="evidence" value="ECO:0007669"/>
    <property type="project" value="InterPro"/>
</dbReference>
<dbReference type="EMBL" id="JAPDFR010000005">
    <property type="protein sequence ID" value="KAK0386100.1"/>
    <property type="molecule type" value="Genomic_DNA"/>
</dbReference>
<gene>
    <name evidence="2" type="ORF">NLU13_5937</name>
</gene>
<sequence>MTAAEVQQWQTRQDGVDNLFRSSAPMPSPGDGEVLVEIKAVALNFRDNEVVKGAYNSDKTVDANTPGLVPCSDMCGIVTEVGSGVSQWKVGDRVLSTCIQDHQTGQVKAHMMASGMGHPLQGVLQTHRVFEAKNIVKAPEHLSNEEAACLPVAAVTAWMGINQFRPIGQPGGKGETVLLQGTGGVSMSGLQIAHAAGAKTIVISSSDAKLERAKALGADHVINYRKNPNWDEEVMKITDDEGADIILECGGAQTLSKSFNAVAFGGTIVAIGYVSGKQDEAGDRTNVNLLALSRNVTLKGVLNGPKDRFEEMVGYYEKHGIKPVVDKVVGFEEAKEALKYLSSGAHFGKVVIKVAS</sequence>
<dbReference type="CDD" id="cd08276">
    <property type="entry name" value="MDR7"/>
    <property type="match status" value="1"/>
</dbReference>
<dbReference type="Pfam" id="PF00107">
    <property type="entry name" value="ADH_zinc_N"/>
    <property type="match status" value="1"/>
</dbReference>
<keyword evidence="3" id="KW-1185">Reference proteome</keyword>
<dbReference type="Pfam" id="PF08240">
    <property type="entry name" value="ADH_N"/>
    <property type="match status" value="1"/>
</dbReference>
<comment type="caution">
    <text evidence="2">The sequence shown here is derived from an EMBL/GenBank/DDBJ whole genome shotgun (WGS) entry which is preliminary data.</text>
</comment>
<evidence type="ECO:0000313" key="2">
    <source>
        <dbReference type="EMBL" id="KAK0386100.1"/>
    </source>
</evidence>
<dbReference type="SMART" id="SM00829">
    <property type="entry name" value="PKS_ER"/>
    <property type="match status" value="1"/>
</dbReference>
<protein>
    <recommendedName>
        <fullName evidence="1">Enoyl reductase (ER) domain-containing protein</fullName>
    </recommendedName>
</protein>
<feature type="domain" description="Enoyl reductase (ER)" evidence="1">
    <location>
        <begin position="15"/>
        <end position="352"/>
    </location>
</feature>
<dbReference type="Proteomes" id="UP001175261">
    <property type="component" value="Unassembled WGS sequence"/>
</dbReference>
<reference evidence="2" key="1">
    <citation type="submission" date="2022-10" db="EMBL/GenBank/DDBJ databases">
        <title>Determination and structural analysis of whole genome sequence of Sarocladium strictum F4-1.</title>
        <authorList>
            <person name="Hu L."/>
            <person name="Jiang Y."/>
        </authorList>
    </citation>
    <scope>NUCLEOTIDE SEQUENCE</scope>
    <source>
        <strain evidence="2">F4-1</strain>
    </source>
</reference>
<dbReference type="Gene3D" id="3.40.50.720">
    <property type="entry name" value="NAD(P)-binding Rossmann-like Domain"/>
    <property type="match status" value="1"/>
</dbReference>
<dbReference type="AlphaFoldDB" id="A0AA39GEZ6"/>
<evidence type="ECO:0000259" key="1">
    <source>
        <dbReference type="SMART" id="SM00829"/>
    </source>
</evidence>
<dbReference type="InterPro" id="IPR013154">
    <property type="entry name" value="ADH-like_N"/>
</dbReference>
<dbReference type="SUPFAM" id="SSF51735">
    <property type="entry name" value="NAD(P)-binding Rossmann-fold domains"/>
    <property type="match status" value="1"/>
</dbReference>
<evidence type="ECO:0000313" key="3">
    <source>
        <dbReference type="Proteomes" id="UP001175261"/>
    </source>
</evidence>
<dbReference type="PANTHER" id="PTHR45033">
    <property type="match status" value="1"/>
</dbReference>
<dbReference type="SUPFAM" id="SSF50129">
    <property type="entry name" value="GroES-like"/>
    <property type="match status" value="1"/>
</dbReference>